<feature type="domain" description="IFT140 second beta-propeller" evidence="6">
    <location>
        <begin position="1"/>
        <end position="216"/>
    </location>
</feature>
<keyword evidence="3" id="KW-0677">Repeat</keyword>
<dbReference type="Pfam" id="PF23385">
    <property type="entry name" value="Beta-prop_IFT140_2nd"/>
    <property type="match status" value="1"/>
</dbReference>
<keyword evidence="5" id="KW-0966">Cell projection</keyword>
<evidence type="ECO:0000313" key="8">
    <source>
        <dbReference type="Proteomes" id="UP000504635"/>
    </source>
</evidence>
<dbReference type="AlphaFoldDB" id="A0A6J2XGE3"/>
<dbReference type="PANTHER" id="PTHR15722">
    <property type="entry name" value="IFT140/172-RELATED"/>
    <property type="match status" value="1"/>
</dbReference>
<evidence type="ECO:0000313" key="9">
    <source>
        <dbReference type="RefSeq" id="XP_030750453.1"/>
    </source>
</evidence>
<dbReference type="GO" id="GO:0005930">
    <property type="term" value="C:axoneme"/>
    <property type="evidence" value="ECO:0007669"/>
    <property type="project" value="TreeGrafter"/>
</dbReference>
<evidence type="ECO:0000256" key="4">
    <source>
        <dbReference type="ARBA" id="ARBA00023069"/>
    </source>
</evidence>
<dbReference type="KEGG" id="soy:115878183"/>
<keyword evidence="8" id="KW-1185">Reference proteome</keyword>
<gene>
    <name evidence="9" type="primary">LOC115878183</name>
</gene>
<evidence type="ECO:0000256" key="3">
    <source>
        <dbReference type="ARBA" id="ARBA00022737"/>
    </source>
</evidence>
<evidence type="ECO:0000259" key="7">
    <source>
        <dbReference type="Pfam" id="PF24762"/>
    </source>
</evidence>
<evidence type="ECO:0000256" key="5">
    <source>
        <dbReference type="ARBA" id="ARBA00023273"/>
    </source>
</evidence>
<dbReference type="GO" id="GO:0036064">
    <property type="term" value="C:ciliary basal body"/>
    <property type="evidence" value="ECO:0007669"/>
    <property type="project" value="TreeGrafter"/>
</dbReference>
<proteinExistence type="predicted"/>
<accession>A0A6J2XGE3</accession>
<dbReference type="InParanoid" id="A0A6J2XGE3"/>
<reference evidence="9" key="1">
    <citation type="submission" date="2025-08" db="UniProtKB">
        <authorList>
            <consortium name="RefSeq"/>
        </authorList>
    </citation>
    <scope>IDENTIFICATION</scope>
    <source>
        <tissue evidence="9">Gonads</tissue>
    </source>
</reference>
<dbReference type="Proteomes" id="UP000504635">
    <property type="component" value="Unplaced"/>
</dbReference>
<dbReference type="GO" id="GO:0030991">
    <property type="term" value="C:intraciliary transport particle A"/>
    <property type="evidence" value="ECO:0007669"/>
    <property type="project" value="TreeGrafter"/>
</dbReference>
<dbReference type="InterPro" id="IPR056168">
    <property type="entry name" value="TPR_IF140/IFT172/WDR19"/>
</dbReference>
<keyword evidence="2" id="KW-0853">WD repeat</keyword>
<dbReference type="FunFam" id="1.25.40.470:FF:000015">
    <property type="entry name" value="Intraflagellar transport particle protein 140"/>
    <property type="match status" value="1"/>
</dbReference>
<organism evidence="8 9">
    <name type="scientific">Sitophilus oryzae</name>
    <name type="common">Rice weevil</name>
    <name type="synonym">Curculio oryzae</name>
    <dbReference type="NCBI Taxonomy" id="7048"/>
    <lineage>
        <taxon>Eukaryota</taxon>
        <taxon>Metazoa</taxon>
        <taxon>Ecdysozoa</taxon>
        <taxon>Arthropoda</taxon>
        <taxon>Hexapoda</taxon>
        <taxon>Insecta</taxon>
        <taxon>Pterygota</taxon>
        <taxon>Neoptera</taxon>
        <taxon>Endopterygota</taxon>
        <taxon>Coleoptera</taxon>
        <taxon>Polyphaga</taxon>
        <taxon>Cucujiformia</taxon>
        <taxon>Curculionidae</taxon>
        <taxon>Dryophthorinae</taxon>
        <taxon>Sitophilus</taxon>
    </lineage>
</organism>
<dbReference type="GO" id="GO:0035721">
    <property type="term" value="P:intraciliary retrograde transport"/>
    <property type="evidence" value="ECO:0007669"/>
    <property type="project" value="TreeGrafter"/>
</dbReference>
<comment type="subcellular location">
    <subcellularLocation>
        <location evidence="1">Cell projection</location>
        <location evidence="1">Cilium</location>
    </subcellularLocation>
</comment>
<evidence type="ECO:0000256" key="1">
    <source>
        <dbReference type="ARBA" id="ARBA00004138"/>
    </source>
</evidence>
<dbReference type="Pfam" id="PF24762">
    <property type="entry name" value="TPR_IF140-IFT172"/>
    <property type="match status" value="1"/>
</dbReference>
<dbReference type="GeneID" id="115878183"/>
<sequence length="390" mass="44455">MDITHHYLTIFTMEGFLKIYDLSESQAKLLTRVKNLYDMVEDFGEIIQAKTNSKGNKVAMTLAAANLVPDGKLYIWDIERDDLIFYDFRKYEDFEKSTMDKYFETEGEKDAKKEDNDSSTDFDEVCKNRIPLSLHWCEDDSRLLVCNAKKIKVPGTKKNQSTRKRGESKTLKDEDQVIVTMFVLPENGIQIHDLKSVEPDTRLLGVSIPYIVTLQKLSIVRDVMSDFNGLEECDKNTKEAVIDFSYNLSLGNMDAAFKSIKLVQSQGVWASLARMCVKTRRLDVASVCLGHMGDAKAARALRLAINDNTLPQEAKVAVLAIHLGLLDEAEQLYSKCGRYDLLNKLLRCRNKMEDAHTLAKTKDRINLRNTEYCWAKSLEKAGDFKEAAMR</sequence>
<evidence type="ECO:0000259" key="6">
    <source>
        <dbReference type="Pfam" id="PF23385"/>
    </source>
</evidence>
<dbReference type="InterPro" id="IPR056155">
    <property type="entry name" value="Beta-prop_IFT140_2nd"/>
</dbReference>
<dbReference type="PANTHER" id="PTHR15722:SF7">
    <property type="entry name" value="INTRAFLAGELLAR TRANSPORT PROTEIN 140 HOMOLOG"/>
    <property type="match status" value="1"/>
</dbReference>
<name>A0A6J2XGE3_SITOR</name>
<evidence type="ECO:0000256" key="2">
    <source>
        <dbReference type="ARBA" id="ARBA00022574"/>
    </source>
</evidence>
<dbReference type="RefSeq" id="XP_030750453.1">
    <property type="nucleotide sequence ID" value="XM_030894593.1"/>
</dbReference>
<feature type="domain" description="IF140/IFT172/WDR19 TPR" evidence="7">
    <location>
        <begin position="251"/>
        <end position="388"/>
    </location>
</feature>
<protein>
    <submittedName>
        <fullName evidence="9">Intraflagellar transport protein 140 homolog</fullName>
    </submittedName>
</protein>
<dbReference type="OrthoDB" id="10258787at2759"/>
<dbReference type="Gene3D" id="1.25.40.470">
    <property type="match status" value="1"/>
</dbReference>
<keyword evidence="4" id="KW-0969">Cilium</keyword>